<dbReference type="InterPro" id="IPR001223">
    <property type="entry name" value="Glyco_hydro18_cat"/>
</dbReference>
<organism evidence="3 4">
    <name type="scientific">Serpentinicella alkaliphila</name>
    <dbReference type="NCBI Taxonomy" id="1734049"/>
    <lineage>
        <taxon>Bacteria</taxon>
        <taxon>Bacillati</taxon>
        <taxon>Bacillota</taxon>
        <taxon>Clostridia</taxon>
        <taxon>Peptostreptococcales</taxon>
        <taxon>Natronincolaceae</taxon>
        <taxon>Serpentinicella</taxon>
    </lineage>
</organism>
<accession>A0A4R2TUL9</accession>
<dbReference type="Gene3D" id="3.20.20.80">
    <property type="entry name" value="Glycosidases"/>
    <property type="match status" value="1"/>
</dbReference>
<evidence type="ECO:0000259" key="2">
    <source>
        <dbReference type="PROSITE" id="PS51910"/>
    </source>
</evidence>
<dbReference type="PROSITE" id="PS51910">
    <property type="entry name" value="GH18_2"/>
    <property type="match status" value="1"/>
</dbReference>
<sequence length="579" mass="67000">MRLQRNTQKRNRLRTILLALIFILSLGTYYFYTNLDSVINTFSSSEINDEFNLIIDNKGFLSELIIDGEEIYLPLEKVQEHIYQNIILDSEQRYGLVQLKNEHFYFSNADVDSYVKESPVTISFLIKKIDDTIFFPVKSTASLLGAQIDYFSDRDLLLITSNHSEYLIGKAIGDTSLKENDNTISKSITTIPKDSYIQIYESLDKYKVITPDGYRGYVSKSNIDVNTTSTTSIRHELNNANSYWSPPKQIGLVWDYIKYNNHDRTEQDKLNAVDILSPTWFRMVQEDGTILNSGNTNYVKDAKSKGYKIWGLVTNSFDPDLTSKFLDNKEAQNNFIRQILVYSAFYDLDGINIDFENIHYRDKDAFTSFVRFLTQKLHEQNLVVSIDVTIPSSSPNWSMVYDRAKLGEIVDYVAIMTYDEHWSSSPKSGSVASIGWVERGIQRTLDVIPPEKVLLGLPFYTRLWEEELLANNRVKVSSKAYGMNRVMEILEENNASIEWDELTGQYYSQYESEGKLYRVWLECDRSLALKASLIEKHNLAGYAAWRKDFEKDEVWLALDSIVKQGKSYNLLVFNEHIKY</sequence>
<dbReference type="GO" id="GO:0008061">
    <property type="term" value="F:chitin binding"/>
    <property type="evidence" value="ECO:0007669"/>
    <property type="project" value="InterPro"/>
</dbReference>
<dbReference type="GO" id="GO:0005975">
    <property type="term" value="P:carbohydrate metabolic process"/>
    <property type="evidence" value="ECO:0007669"/>
    <property type="project" value="InterPro"/>
</dbReference>
<gene>
    <name evidence="3" type="ORF">EDD79_100394</name>
</gene>
<dbReference type="PANTHER" id="PTHR46066:SF2">
    <property type="entry name" value="CHITINASE DOMAIN-CONTAINING PROTEIN 1"/>
    <property type="match status" value="1"/>
</dbReference>
<dbReference type="SUPFAM" id="SSF51445">
    <property type="entry name" value="(Trans)glycosidases"/>
    <property type="match status" value="1"/>
</dbReference>
<evidence type="ECO:0000256" key="1">
    <source>
        <dbReference type="SAM" id="Phobius"/>
    </source>
</evidence>
<dbReference type="RefSeq" id="WP_165913610.1">
    <property type="nucleotide sequence ID" value="NZ_CP058648.1"/>
</dbReference>
<comment type="caution">
    <text evidence="3">The sequence shown here is derived from an EMBL/GenBank/DDBJ whole genome shotgun (WGS) entry which is preliminary data.</text>
</comment>
<name>A0A4R2TUL9_9FIRM</name>
<keyword evidence="1" id="KW-0812">Transmembrane</keyword>
<evidence type="ECO:0000313" key="3">
    <source>
        <dbReference type="EMBL" id="TCQ06667.1"/>
    </source>
</evidence>
<evidence type="ECO:0000313" key="4">
    <source>
        <dbReference type="Proteomes" id="UP000295504"/>
    </source>
</evidence>
<dbReference type="Gene3D" id="3.10.50.10">
    <property type="match status" value="1"/>
</dbReference>
<keyword evidence="3" id="KW-0378">Hydrolase</keyword>
<feature type="domain" description="GH18" evidence="2">
    <location>
        <begin position="248"/>
        <end position="565"/>
    </location>
</feature>
<dbReference type="Proteomes" id="UP000295504">
    <property type="component" value="Unassembled WGS sequence"/>
</dbReference>
<dbReference type="AlphaFoldDB" id="A0A4R2TUL9"/>
<dbReference type="Pfam" id="PF00704">
    <property type="entry name" value="Glyco_hydro_18"/>
    <property type="match status" value="1"/>
</dbReference>
<dbReference type="InterPro" id="IPR029070">
    <property type="entry name" value="Chitinase_insertion_sf"/>
</dbReference>
<feature type="transmembrane region" description="Helical" evidence="1">
    <location>
        <begin position="12"/>
        <end position="32"/>
    </location>
</feature>
<keyword evidence="1" id="KW-0472">Membrane</keyword>
<keyword evidence="4" id="KW-1185">Reference proteome</keyword>
<dbReference type="PANTHER" id="PTHR46066">
    <property type="entry name" value="CHITINASE DOMAIN-CONTAINING PROTEIN 1 FAMILY MEMBER"/>
    <property type="match status" value="1"/>
</dbReference>
<keyword evidence="1" id="KW-1133">Transmembrane helix</keyword>
<proteinExistence type="predicted"/>
<dbReference type="InterPro" id="IPR011583">
    <property type="entry name" value="Chitinase_II/V-like_cat"/>
</dbReference>
<dbReference type="SMART" id="SM00636">
    <property type="entry name" value="Glyco_18"/>
    <property type="match status" value="1"/>
</dbReference>
<protein>
    <submittedName>
        <fullName evidence="3">Glycosyl hydrolase family 18 (Putative chitinase)</fullName>
    </submittedName>
</protein>
<dbReference type="InterPro" id="IPR017853">
    <property type="entry name" value="GH"/>
</dbReference>
<reference evidence="3 4" key="1">
    <citation type="submission" date="2019-03" db="EMBL/GenBank/DDBJ databases">
        <title>Genomic Encyclopedia of Type Strains, Phase IV (KMG-IV): sequencing the most valuable type-strain genomes for metagenomic binning, comparative biology and taxonomic classification.</title>
        <authorList>
            <person name="Goeker M."/>
        </authorList>
    </citation>
    <scope>NUCLEOTIDE SEQUENCE [LARGE SCALE GENOMIC DNA]</scope>
    <source>
        <strain evidence="3 4">DSM 100013</strain>
    </source>
</reference>
<dbReference type="EMBL" id="SLYC01000003">
    <property type="protein sequence ID" value="TCQ06667.1"/>
    <property type="molecule type" value="Genomic_DNA"/>
</dbReference>
<dbReference type="GO" id="GO:0016787">
    <property type="term" value="F:hydrolase activity"/>
    <property type="evidence" value="ECO:0007669"/>
    <property type="project" value="UniProtKB-KW"/>
</dbReference>